<comment type="caution">
    <text evidence="1">The sequence shown here is derived from an EMBL/GenBank/DDBJ whole genome shotgun (WGS) entry which is preliminary data.</text>
</comment>
<keyword evidence="2" id="KW-1185">Reference proteome</keyword>
<organism evidence="1 2">
    <name type="scientific">Phytohabitans aurantiacus</name>
    <dbReference type="NCBI Taxonomy" id="3016789"/>
    <lineage>
        <taxon>Bacteria</taxon>
        <taxon>Bacillati</taxon>
        <taxon>Actinomycetota</taxon>
        <taxon>Actinomycetes</taxon>
        <taxon>Micromonosporales</taxon>
        <taxon>Micromonosporaceae</taxon>
    </lineage>
</organism>
<dbReference type="Proteomes" id="UP001144280">
    <property type="component" value="Unassembled WGS sequence"/>
</dbReference>
<evidence type="ECO:0000313" key="2">
    <source>
        <dbReference type="Proteomes" id="UP001144280"/>
    </source>
</evidence>
<dbReference type="SUPFAM" id="SSF46785">
    <property type="entry name" value="Winged helix' DNA-binding domain"/>
    <property type="match status" value="1"/>
</dbReference>
<dbReference type="InterPro" id="IPR036390">
    <property type="entry name" value="WH_DNA-bd_sf"/>
</dbReference>
<sequence>MGQIRVDLETSSRQLATGLARVAVAVHAAEGPGGELERTIAQQQVLLLLSRRSEVYPLTDLAGDLGMTTQATMTAVSTLVREGLVSMGPSPSYAPAAVRVTLTEAGRQHAPEVRGWAADLLAELHNLDHEGQHRLLAVVAGQIRRMQREGQIPVTKMCVSCRFFDGYAHPGSAQPHHCWLVDTPFGHQELRLRCPEAQPGEGPVKPTRI</sequence>
<dbReference type="InterPro" id="IPR036388">
    <property type="entry name" value="WH-like_DNA-bd_sf"/>
</dbReference>
<protein>
    <submittedName>
        <fullName evidence="1">MarR family transcriptional regulator</fullName>
    </submittedName>
</protein>
<gene>
    <name evidence="1" type="ORF">Pa4123_22430</name>
</gene>
<reference evidence="1" key="1">
    <citation type="submission" date="2022-12" db="EMBL/GenBank/DDBJ databases">
        <title>New Phytohabitans aurantiacus sp. RD004123 nov., an actinomycete isolated from soil.</title>
        <authorList>
            <person name="Triningsih D.W."/>
            <person name="Harunari E."/>
            <person name="Igarashi Y."/>
        </authorList>
    </citation>
    <scope>NUCLEOTIDE SEQUENCE</scope>
    <source>
        <strain evidence="1">RD004123</strain>
    </source>
</reference>
<accession>A0ABQ5QRE1</accession>
<proteinExistence type="predicted"/>
<name>A0ABQ5QRE1_9ACTN</name>
<evidence type="ECO:0000313" key="1">
    <source>
        <dbReference type="EMBL" id="GLH96969.1"/>
    </source>
</evidence>
<dbReference type="Gene3D" id="1.10.10.10">
    <property type="entry name" value="Winged helix-like DNA-binding domain superfamily/Winged helix DNA-binding domain"/>
    <property type="match status" value="1"/>
</dbReference>
<dbReference type="EMBL" id="BSDI01000008">
    <property type="protein sequence ID" value="GLH96969.1"/>
    <property type="molecule type" value="Genomic_DNA"/>
</dbReference>